<name>A0A3B0VP65_9ZZZZ</name>
<dbReference type="Pfam" id="PF00512">
    <property type="entry name" value="HisKA"/>
    <property type="match status" value="1"/>
</dbReference>
<comment type="subcellular location">
    <subcellularLocation>
        <location evidence="1">Membrane</location>
        <topology evidence="1">Multi-pass membrane protein</topology>
    </subcellularLocation>
</comment>
<evidence type="ECO:0000256" key="11">
    <source>
        <dbReference type="SAM" id="Coils"/>
    </source>
</evidence>
<protein>
    <submittedName>
        <fullName evidence="14">Signal transduction histidine kinase</fullName>
    </submittedName>
</protein>
<evidence type="ECO:0000256" key="1">
    <source>
        <dbReference type="ARBA" id="ARBA00004141"/>
    </source>
</evidence>
<dbReference type="Pfam" id="PF13493">
    <property type="entry name" value="DUF4118"/>
    <property type="match status" value="1"/>
</dbReference>
<keyword evidence="3" id="KW-0808">Transferase</keyword>
<dbReference type="InterPro" id="IPR025201">
    <property type="entry name" value="KdpD_TM"/>
</dbReference>
<feature type="coiled-coil region" evidence="11">
    <location>
        <begin position="163"/>
        <end position="190"/>
    </location>
</feature>
<evidence type="ECO:0000256" key="2">
    <source>
        <dbReference type="ARBA" id="ARBA00022553"/>
    </source>
</evidence>
<keyword evidence="7" id="KW-0067">ATP-binding</keyword>
<evidence type="ECO:0000256" key="4">
    <source>
        <dbReference type="ARBA" id="ARBA00022692"/>
    </source>
</evidence>
<sequence length="208" mass="23670">MVSISIKQCRNKKKLLIILLMVVGISGVHLFISRDYEKSHILARELYFLPIILSAFWFGLQGAVITVLSISVFYLSFSALHWQGFRPDDLERLLEIGLFNIVAITTGYLQDKQQARTREKLGAIKALAGTVAHEMNSPLFVALGNLELLQDDFDHASEPYQELEGIKTNLKELRNMIKKISQLREIVTKDYDGTSRIVDLEKSHHKVT</sequence>
<feature type="transmembrane region" description="Helical" evidence="12">
    <location>
        <begin position="52"/>
        <end position="77"/>
    </location>
</feature>
<keyword evidence="2" id="KW-0597">Phosphoprotein</keyword>
<evidence type="ECO:0000256" key="3">
    <source>
        <dbReference type="ARBA" id="ARBA00022679"/>
    </source>
</evidence>
<evidence type="ECO:0000256" key="10">
    <source>
        <dbReference type="ARBA" id="ARBA00023136"/>
    </source>
</evidence>
<evidence type="ECO:0000256" key="9">
    <source>
        <dbReference type="ARBA" id="ARBA00023012"/>
    </source>
</evidence>
<dbReference type="GO" id="GO:0000155">
    <property type="term" value="F:phosphorelay sensor kinase activity"/>
    <property type="evidence" value="ECO:0007669"/>
    <property type="project" value="InterPro"/>
</dbReference>
<evidence type="ECO:0000256" key="6">
    <source>
        <dbReference type="ARBA" id="ARBA00022777"/>
    </source>
</evidence>
<evidence type="ECO:0000256" key="5">
    <source>
        <dbReference type="ARBA" id="ARBA00022741"/>
    </source>
</evidence>
<dbReference type="InterPro" id="IPR003661">
    <property type="entry name" value="HisK_dim/P_dom"/>
</dbReference>
<keyword evidence="5" id="KW-0547">Nucleotide-binding</keyword>
<dbReference type="GO" id="GO:0016020">
    <property type="term" value="C:membrane"/>
    <property type="evidence" value="ECO:0007669"/>
    <property type="project" value="UniProtKB-SubCell"/>
</dbReference>
<dbReference type="Gene3D" id="1.20.120.620">
    <property type="entry name" value="Backbone structure of the membrane domain of e. Coli histidine kinase receptor kdpd"/>
    <property type="match status" value="1"/>
</dbReference>
<dbReference type="Gene3D" id="1.10.287.130">
    <property type="match status" value="1"/>
</dbReference>
<dbReference type="EMBL" id="UOEX01000257">
    <property type="protein sequence ID" value="VAW38649.1"/>
    <property type="molecule type" value="Genomic_DNA"/>
</dbReference>
<keyword evidence="8 12" id="KW-1133">Transmembrane helix</keyword>
<accession>A0A3B0VP65</accession>
<dbReference type="SUPFAM" id="SSF47384">
    <property type="entry name" value="Homodimeric domain of signal transducing histidine kinase"/>
    <property type="match status" value="1"/>
</dbReference>
<dbReference type="InterPro" id="IPR036097">
    <property type="entry name" value="HisK_dim/P_sf"/>
</dbReference>
<keyword evidence="11" id="KW-0175">Coiled coil</keyword>
<dbReference type="GO" id="GO:0005524">
    <property type="term" value="F:ATP binding"/>
    <property type="evidence" value="ECO:0007669"/>
    <property type="project" value="UniProtKB-KW"/>
</dbReference>
<keyword evidence="9" id="KW-0902">Two-component regulatory system</keyword>
<feature type="transmembrane region" description="Helical" evidence="12">
    <location>
        <begin position="15"/>
        <end position="32"/>
    </location>
</feature>
<dbReference type="InterPro" id="IPR038318">
    <property type="entry name" value="KdpD_sf"/>
</dbReference>
<reference evidence="14" key="1">
    <citation type="submission" date="2018-06" db="EMBL/GenBank/DDBJ databases">
        <authorList>
            <person name="Zhirakovskaya E."/>
        </authorList>
    </citation>
    <scope>NUCLEOTIDE SEQUENCE</scope>
</reference>
<feature type="domain" description="Signal transduction histidine kinase dimerisation/phosphoacceptor" evidence="13">
    <location>
        <begin position="123"/>
        <end position="189"/>
    </location>
</feature>
<dbReference type="SMART" id="SM00388">
    <property type="entry name" value="HisKA"/>
    <property type="match status" value="1"/>
</dbReference>
<evidence type="ECO:0000313" key="14">
    <source>
        <dbReference type="EMBL" id="VAW38649.1"/>
    </source>
</evidence>
<keyword evidence="10 12" id="KW-0472">Membrane</keyword>
<dbReference type="AlphaFoldDB" id="A0A3B0VP65"/>
<evidence type="ECO:0000256" key="12">
    <source>
        <dbReference type="SAM" id="Phobius"/>
    </source>
</evidence>
<organism evidence="14">
    <name type="scientific">hydrothermal vent metagenome</name>
    <dbReference type="NCBI Taxonomy" id="652676"/>
    <lineage>
        <taxon>unclassified sequences</taxon>
        <taxon>metagenomes</taxon>
        <taxon>ecological metagenomes</taxon>
    </lineage>
</organism>
<proteinExistence type="predicted"/>
<dbReference type="CDD" id="cd00082">
    <property type="entry name" value="HisKA"/>
    <property type="match status" value="1"/>
</dbReference>
<keyword evidence="6 14" id="KW-0418">Kinase</keyword>
<keyword evidence="4 12" id="KW-0812">Transmembrane</keyword>
<evidence type="ECO:0000259" key="13">
    <source>
        <dbReference type="SMART" id="SM00388"/>
    </source>
</evidence>
<evidence type="ECO:0000256" key="7">
    <source>
        <dbReference type="ARBA" id="ARBA00022840"/>
    </source>
</evidence>
<evidence type="ECO:0000256" key="8">
    <source>
        <dbReference type="ARBA" id="ARBA00022989"/>
    </source>
</evidence>
<gene>
    <name evidence="14" type="ORF">MNBD_DELTA03-763</name>
</gene>